<dbReference type="RefSeq" id="WP_201632443.1">
    <property type="nucleotide sequence ID" value="NZ_CP068046.1"/>
</dbReference>
<keyword evidence="2" id="KW-1185">Reference proteome</keyword>
<accession>A0ABX7C5H4</accession>
<dbReference type="Proteomes" id="UP000595857">
    <property type="component" value="Chromosome"/>
</dbReference>
<organism evidence="1 2">
    <name type="scientific">Devosia rhizoryzae</name>
    <dbReference type="NCBI Taxonomy" id="2774137"/>
    <lineage>
        <taxon>Bacteria</taxon>
        <taxon>Pseudomonadati</taxon>
        <taxon>Pseudomonadota</taxon>
        <taxon>Alphaproteobacteria</taxon>
        <taxon>Hyphomicrobiales</taxon>
        <taxon>Devosiaceae</taxon>
        <taxon>Devosia</taxon>
    </lineage>
</organism>
<reference evidence="1 2" key="1">
    <citation type="submission" date="2021-01" db="EMBL/GenBank/DDBJ databases">
        <title>Genome seq and assembly of Devosia sp. LEGU1.</title>
        <authorList>
            <person name="Chhetri G."/>
        </authorList>
    </citation>
    <scope>NUCLEOTIDE SEQUENCE [LARGE SCALE GENOMIC DNA]</scope>
    <source>
        <strain evidence="1 2">LEGU1</strain>
    </source>
</reference>
<gene>
    <name evidence="1" type="ORF">JI748_14990</name>
</gene>
<dbReference type="EMBL" id="CP068046">
    <property type="protein sequence ID" value="QQR39028.1"/>
    <property type="molecule type" value="Genomic_DNA"/>
</dbReference>
<sequence>MLNDNKNSSLQENMSALCADLFRMHLSTFSSDTSDELQFLFAFSLIYKRDLAEMHKSVHLCGARDADKINVAVNSFFGRAELNSAQPATVRKRSKAVVKVSNLSSLSPSGVCYRTGLVILPDASRNADDVEALFNELDLEGVPVVFHGPTVEHAFQWVLTGQAVDPALLEDFLDH</sequence>
<evidence type="ECO:0000313" key="2">
    <source>
        <dbReference type="Proteomes" id="UP000595857"/>
    </source>
</evidence>
<name>A0ABX7C5H4_9HYPH</name>
<protein>
    <submittedName>
        <fullName evidence="1">Uncharacterized protein</fullName>
    </submittedName>
</protein>
<proteinExistence type="predicted"/>
<evidence type="ECO:0000313" key="1">
    <source>
        <dbReference type="EMBL" id="QQR39028.1"/>
    </source>
</evidence>